<dbReference type="PANTHER" id="PTHR42734:SF5">
    <property type="entry name" value="IRON TRANSPORT SYSTEM ATP-BINDING PROTEIN HI_0361-RELATED"/>
    <property type="match status" value="1"/>
</dbReference>
<sequence>MSYTPVAPIITLIGACFRHPGGHGVTDVTFSVLPGDAVALIGPNGAGKSTLLAGLLGLVPCTAGEMHVPGGLGYLPQVSGLDPDFPLTVGQLVMLGRYRKLGLWRWPGAADRAAVAVALDLVGLRALRKRQVNQLSGGQRQRAVLARALVADPAAILLDEPFNGLDQGSRDALVETIRVLKRRGVAFLVSTHDTDLAVAVCDTAVLLNGRQIAAGPVSEVLGPDGVSDDLLCVDDSFGGHDHH</sequence>
<comment type="caution">
    <text evidence="6">The sequence shown here is derived from an EMBL/GenBank/DDBJ whole genome shotgun (WGS) entry which is preliminary data.</text>
</comment>
<dbReference type="InterPro" id="IPR027417">
    <property type="entry name" value="P-loop_NTPase"/>
</dbReference>
<keyword evidence="3" id="KW-0547">Nucleotide-binding</keyword>
<dbReference type="SMART" id="SM00382">
    <property type="entry name" value="AAA"/>
    <property type="match status" value="1"/>
</dbReference>
<dbReference type="SUPFAM" id="SSF52540">
    <property type="entry name" value="P-loop containing nucleoside triphosphate hydrolases"/>
    <property type="match status" value="1"/>
</dbReference>
<evidence type="ECO:0000256" key="3">
    <source>
        <dbReference type="ARBA" id="ARBA00022741"/>
    </source>
</evidence>
<dbReference type="EMBL" id="NAEP01000034">
    <property type="protein sequence ID" value="PDQ35396.1"/>
    <property type="molecule type" value="Genomic_DNA"/>
</dbReference>
<reference evidence="7" key="1">
    <citation type="submission" date="2017-03" db="EMBL/GenBank/DDBJ databases">
        <authorList>
            <person name="Lund M.B."/>
        </authorList>
    </citation>
    <scope>NUCLEOTIDE SEQUENCE [LARGE SCALE GENOMIC DNA]</scope>
</reference>
<dbReference type="PROSITE" id="PS00211">
    <property type="entry name" value="ABC_TRANSPORTER_1"/>
    <property type="match status" value="1"/>
</dbReference>
<evidence type="ECO:0000259" key="5">
    <source>
        <dbReference type="PROSITE" id="PS50893"/>
    </source>
</evidence>
<dbReference type="Proteomes" id="UP000219994">
    <property type="component" value="Unassembled WGS sequence"/>
</dbReference>
<organism evidence="6 7">
    <name type="scientific">Candidatus Lumbricidiphila eiseniae</name>
    <dbReference type="NCBI Taxonomy" id="1969409"/>
    <lineage>
        <taxon>Bacteria</taxon>
        <taxon>Bacillati</taxon>
        <taxon>Actinomycetota</taxon>
        <taxon>Actinomycetes</taxon>
        <taxon>Micrococcales</taxon>
        <taxon>Microbacteriaceae</taxon>
        <taxon>Candidatus Lumbricidiphila</taxon>
    </lineage>
</organism>
<keyword evidence="2" id="KW-0813">Transport</keyword>
<protein>
    <recommendedName>
        <fullName evidence="5">ABC transporter domain-containing protein</fullName>
    </recommendedName>
</protein>
<dbReference type="PANTHER" id="PTHR42734">
    <property type="entry name" value="METAL TRANSPORT SYSTEM ATP-BINDING PROTEIN TM_0124-RELATED"/>
    <property type="match status" value="1"/>
</dbReference>
<dbReference type="GO" id="GO:0016887">
    <property type="term" value="F:ATP hydrolysis activity"/>
    <property type="evidence" value="ECO:0007669"/>
    <property type="project" value="InterPro"/>
</dbReference>
<dbReference type="InterPro" id="IPR003439">
    <property type="entry name" value="ABC_transporter-like_ATP-bd"/>
</dbReference>
<feature type="domain" description="ABC transporter" evidence="5">
    <location>
        <begin position="10"/>
        <end position="233"/>
    </location>
</feature>
<evidence type="ECO:0000313" key="7">
    <source>
        <dbReference type="Proteomes" id="UP000219994"/>
    </source>
</evidence>
<comment type="similarity">
    <text evidence="1">Belongs to the ABC transporter superfamily.</text>
</comment>
<dbReference type="AlphaFoldDB" id="A0A2A6FS05"/>
<gene>
    <name evidence="6" type="ORF">B5766_06105</name>
</gene>
<dbReference type="PROSITE" id="PS50893">
    <property type="entry name" value="ABC_TRANSPORTER_2"/>
    <property type="match status" value="1"/>
</dbReference>
<proteinExistence type="inferred from homology"/>
<dbReference type="InterPro" id="IPR017871">
    <property type="entry name" value="ABC_transporter-like_CS"/>
</dbReference>
<evidence type="ECO:0000313" key="6">
    <source>
        <dbReference type="EMBL" id="PDQ35396.1"/>
    </source>
</evidence>
<dbReference type="GO" id="GO:0005524">
    <property type="term" value="F:ATP binding"/>
    <property type="evidence" value="ECO:0007669"/>
    <property type="project" value="UniProtKB-KW"/>
</dbReference>
<dbReference type="Gene3D" id="3.40.50.300">
    <property type="entry name" value="P-loop containing nucleotide triphosphate hydrolases"/>
    <property type="match status" value="1"/>
</dbReference>
<evidence type="ECO:0000256" key="2">
    <source>
        <dbReference type="ARBA" id="ARBA00022448"/>
    </source>
</evidence>
<dbReference type="InterPro" id="IPR050153">
    <property type="entry name" value="Metal_Ion_Import_ABC"/>
</dbReference>
<dbReference type="InterPro" id="IPR003593">
    <property type="entry name" value="AAA+_ATPase"/>
</dbReference>
<evidence type="ECO:0000256" key="4">
    <source>
        <dbReference type="ARBA" id="ARBA00022840"/>
    </source>
</evidence>
<dbReference type="Pfam" id="PF00005">
    <property type="entry name" value="ABC_tran"/>
    <property type="match status" value="1"/>
</dbReference>
<evidence type="ECO:0000256" key="1">
    <source>
        <dbReference type="ARBA" id="ARBA00005417"/>
    </source>
</evidence>
<keyword evidence="4" id="KW-0067">ATP-binding</keyword>
<accession>A0A2A6FS05</accession>
<name>A0A2A6FS05_9MICO</name>